<proteinExistence type="predicted"/>
<name>A0A6G0WMF7_9STRA</name>
<dbReference type="PANTHER" id="PTHR34689:SF1">
    <property type="entry name" value="NUCLEIC ACID-BINDING PROTEIN"/>
    <property type="match status" value="1"/>
</dbReference>
<organism evidence="2 3">
    <name type="scientific">Aphanomyces euteiches</name>
    <dbReference type="NCBI Taxonomy" id="100861"/>
    <lineage>
        <taxon>Eukaryota</taxon>
        <taxon>Sar</taxon>
        <taxon>Stramenopiles</taxon>
        <taxon>Oomycota</taxon>
        <taxon>Saprolegniomycetes</taxon>
        <taxon>Saprolegniales</taxon>
        <taxon>Verrucalvaceae</taxon>
        <taxon>Aphanomyces</taxon>
    </lineage>
</organism>
<dbReference type="EMBL" id="VJMJ01000176">
    <property type="protein sequence ID" value="KAF0728500.1"/>
    <property type="molecule type" value="Genomic_DNA"/>
</dbReference>
<feature type="region of interest" description="Disordered" evidence="1">
    <location>
        <begin position="1"/>
        <end position="54"/>
    </location>
</feature>
<feature type="region of interest" description="Disordered" evidence="1">
    <location>
        <begin position="127"/>
        <end position="147"/>
    </location>
</feature>
<dbReference type="VEuPathDB" id="FungiDB:AeMF1_010046"/>
<sequence length="219" mass="26601">MKKSTRMWQVVTSDSEEDRKSSKAKHSKKSSKKEKKDKKHKKKKKRSKAVDQNEYGKYGIIRESDFHTKSVSFNVWVREVKKMSDFNGPKWQAMELFREYMEDYNTATMPHEKYYDVEAYEMKKYNKKHSKKRKSGAVNDEESVRREWQRQKLEEEKKEFDLVMQTMNKEKIQEMRHQQQLRTQMQLYYKSGNVTEARRLEQLLNKVEDKSKKPSFDDE</sequence>
<feature type="compositionally biased region" description="Basic residues" evidence="1">
    <location>
        <begin position="22"/>
        <end position="47"/>
    </location>
</feature>
<reference evidence="2 3" key="1">
    <citation type="submission" date="2019-07" db="EMBL/GenBank/DDBJ databases">
        <title>Genomics analysis of Aphanomyces spp. identifies a new class of oomycete effector associated with host adaptation.</title>
        <authorList>
            <person name="Gaulin E."/>
        </authorList>
    </citation>
    <scope>NUCLEOTIDE SEQUENCE [LARGE SCALE GENOMIC DNA]</scope>
    <source>
        <strain evidence="2 3">ATCC 201684</strain>
    </source>
</reference>
<accession>A0A6G0WMF7</accession>
<gene>
    <name evidence="2" type="ORF">Ae201684_013686</name>
</gene>
<evidence type="ECO:0000313" key="3">
    <source>
        <dbReference type="Proteomes" id="UP000481153"/>
    </source>
</evidence>
<feature type="compositionally biased region" description="Polar residues" evidence="1">
    <location>
        <begin position="1"/>
        <end position="13"/>
    </location>
</feature>
<evidence type="ECO:0000313" key="2">
    <source>
        <dbReference type="EMBL" id="KAF0728500.1"/>
    </source>
</evidence>
<keyword evidence="3" id="KW-1185">Reference proteome</keyword>
<comment type="caution">
    <text evidence="2">The sequence shown here is derived from an EMBL/GenBank/DDBJ whole genome shotgun (WGS) entry which is preliminary data.</text>
</comment>
<dbReference type="PANTHER" id="PTHR34689">
    <property type="entry name" value="NUCLEIC ACID-BINDING PROTEIN"/>
    <property type="match status" value="1"/>
</dbReference>
<dbReference type="AlphaFoldDB" id="A0A6G0WMF7"/>
<evidence type="ECO:0000256" key="1">
    <source>
        <dbReference type="SAM" id="MobiDB-lite"/>
    </source>
</evidence>
<dbReference type="Proteomes" id="UP000481153">
    <property type="component" value="Unassembled WGS sequence"/>
</dbReference>
<protein>
    <submittedName>
        <fullName evidence="2">Uncharacterized protein</fullName>
    </submittedName>
</protein>